<dbReference type="PROSITE" id="PS50931">
    <property type="entry name" value="HTH_LYSR"/>
    <property type="match status" value="1"/>
</dbReference>
<evidence type="ECO:0000256" key="2">
    <source>
        <dbReference type="ARBA" id="ARBA00023015"/>
    </source>
</evidence>
<dbReference type="PRINTS" id="PR00039">
    <property type="entry name" value="HTHLYSR"/>
</dbReference>
<proteinExistence type="inferred from homology"/>
<comment type="similarity">
    <text evidence="1">Belongs to the LysR transcriptional regulatory family.</text>
</comment>
<reference evidence="6 7" key="1">
    <citation type="submission" date="2016-10" db="EMBL/GenBank/DDBJ databases">
        <authorList>
            <person name="Varghese N."/>
            <person name="Submissions S."/>
        </authorList>
    </citation>
    <scope>NUCLEOTIDE SEQUENCE [LARGE SCALE GENOMIC DNA]</scope>
    <source>
        <strain evidence="6 7">TC-13</strain>
    </source>
</reference>
<dbReference type="Pfam" id="PF00126">
    <property type="entry name" value="HTH_1"/>
    <property type="match status" value="1"/>
</dbReference>
<dbReference type="Pfam" id="PF03466">
    <property type="entry name" value="LysR_substrate"/>
    <property type="match status" value="1"/>
</dbReference>
<dbReference type="GO" id="GO:0000976">
    <property type="term" value="F:transcription cis-regulatory region binding"/>
    <property type="evidence" value="ECO:0007669"/>
    <property type="project" value="TreeGrafter"/>
</dbReference>
<dbReference type="Gene3D" id="1.10.10.10">
    <property type="entry name" value="Winged helix-like DNA-binding domain superfamily/Winged helix DNA-binding domain"/>
    <property type="match status" value="1"/>
</dbReference>
<gene>
    <name evidence="6" type="ORF">SAMN02787113_01112</name>
</gene>
<keyword evidence="3 6" id="KW-0238">DNA-binding</keyword>
<evidence type="ECO:0000313" key="6">
    <source>
        <dbReference type="EMBL" id="SEQ10565.1"/>
    </source>
</evidence>
<evidence type="ECO:0000313" key="7">
    <source>
        <dbReference type="Proteomes" id="UP000199410"/>
    </source>
</evidence>
<dbReference type="InterPro" id="IPR036388">
    <property type="entry name" value="WH-like_DNA-bd_sf"/>
</dbReference>
<dbReference type="EMBL" id="FOEL01000003">
    <property type="protein sequence ID" value="SEQ10565.1"/>
    <property type="molecule type" value="Genomic_DNA"/>
</dbReference>
<evidence type="ECO:0000256" key="4">
    <source>
        <dbReference type="ARBA" id="ARBA00023163"/>
    </source>
</evidence>
<evidence type="ECO:0000256" key="3">
    <source>
        <dbReference type="ARBA" id="ARBA00023125"/>
    </source>
</evidence>
<dbReference type="PANTHER" id="PTHR30126">
    <property type="entry name" value="HTH-TYPE TRANSCRIPTIONAL REGULATOR"/>
    <property type="match status" value="1"/>
</dbReference>
<accession>A0A1H9DAR5</accession>
<dbReference type="InterPro" id="IPR036390">
    <property type="entry name" value="WH_DNA-bd_sf"/>
</dbReference>
<dbReference type="AlphaFoldDB" id="A0A1H9DAR5"/>
<dbReference type="Proteomes" id="UP000199410">
    <property type="component" value="Unassembled WGS sequence"/>
</dbReference>
<keyword evidence="2" id="KW-0805">Transcription regulation</keyword>
<keyword evidence="4" id="KW-0804">Transcription</keyword>
<comment type="caution">
    <text evidence="6">The sequence shown here is derived from an EMBL/GenBank/DDBJ whole genome shotgun (WGS) entry which is preliminary data.</text>
</comment>
<dbReference type="Gene3D" id="3.40.190.290">
    <property type="match status" value="1"/>
</dbReference>
<dbReference type="CDD" id="cd05466">
    <property type="entry name" value="PBP2_LTTR_substrate"/>
    <property type="match status" value="1"/>
</dbReference>
<dbReference type="InterPro" id="IPR005119">
    <property type="entry name" value="LysR_subst-bd"/>
</dbReference>
<organism evidence="6 7">
    <name type="scientific">Lysinibacillus fusiformis</name>
    <dbReference type="NCBI Taxonomy" id="28031"/>
    <lineage>
        <taxon>Bacteria</taxon>
        <taxon>Bacillati</taxon>
        <taxon>Bacillota</taxon>
        <taxon>Bacilli</taxon>
        <taxon>Bacillales</taxon>
        <taxon>Bacillaceae</taxon>
        <taxon>Lysinibacillus</taxon>
    </lineage>
</organism>
<feature type="domain" description="HTH lysR-type" evidence="5">
    <location>
        <begin position="1"/>
        <end position="58"/>
    </location>
</feature>
<dbReference type="GO" id="GO:0003700">
    <property type="term" value="F:DNA-binding transcription factor activity"/>
    <property type="evidence" value="ECO:0007669"/>
    <property type="project" value="InterPro"/>
</dbReference>
<name>A0A1H9DAR5_9BACI</name>
<protein>
    <submittedName>
        <fullName evidence="6">DNA-binding transcriptional regulator, LysR family</fullName>
    </submittedName>
</protein>
<dbReference type="InterPro" id="IPR000847">
    <property type="entry name" value="LysR_HTH_N"/>
</dbReference>
<dbReference type="SUPFAM" id="SSF53850">
    <property type="entry name" value="Periplasmic binding protein-like II"/>
    <property type="match status" value="1"/>
</dbReference>
<dbReference type="PANTHER" id="PTHR30126:SF40">
    <property type="entry name" value="HTH-TYPE TRANSCRIPTIONAL REGULATOR GLTR"/>
    <property type="match status" value="1"/>
</dbReference>
<sequence length="286" mass="32420">MDLRNLKTFHVVSTYLNFTKAAQILNYSQPTISQQIKALEEELGHILINRIGKKMFLSQVGKIVKEHTDQLFGIIEEMEQDLKNFEKPFGHLTIAAPEFYCGYYLSHIIGSFLKQYPQVNLKLLCANSKETAKLVSSNQADIGFIAGYPSYAGVEGILLEEEDLVLVGNPLIIKDRTVQEIFDDYPFITYGMDDCIVSCLQEIQCKPQTIVEFGSEEAIKRAVMEQVGLALLSDIIIQKEVSKGSLQVLYRFPKKLPTYLIFPQNAKTFSNVSTFIDLVKDTWKTI</sequence>
<evidence type="ECO:0000256" key="1">
    <source>
        <dbReference type="ARBA" id="ARBA00009437"/>
    </source>
</evidence>
<evidence type="ECO:0000259" key="5">
    <source>
        <dbReference type="PROSITE" id="PS50931"/>
    </source>
</evidence>
<dbReference type="SUPFAM" id="SSF46785">
    <property type="entry name" value="Winged helix' DNA-binding domain"/>
    <property type="match status" value="1"/>
</dbReference>
<dbReference type="RefSeq" id="WP_089985308.1">
    <property type="nucleotide sequence ID" value="NZ_BJOM01000002.1"/>
</dbReference>